<accession>A0A7M1T6M4</accession>
<reference evidence="2 3" key="1">
    <citation type="submission" date="2020-10" db="EMBL/GenBank/DDBJ databases">
        <title>Complete genome of Cruoricapor ignavus strain M1214 isolated from the blood culture of a febrile patient.</title>
        <authorList>
            <person name="Guglielmino C.J.D."/>
        </authorList>
    </citation>
    <scope>NUCLEOTIDE SEQUENCE [LARGE SCALE GENOMIC DNA]</scope>
    <source>
        <strain evidence="2 3">M1214</strain>
    </source>
</reference>
<dbReference type="Proteomes" id="UP000593605">
    <property type="component" value="Chromosome"/>
</dbReference>
<evidence type="ECO:0000313" key="2">
    <source>
        <dbReference type="EMBL" id="QOR74623.1"/>
    </source>
</evidence>
<dbReference type="RefSeq" id="WP_193440605.1">
    <property type="nucleotide sequence ID" value="NZ_CP063145.1"/>
</dbReference>
<feature type="region of interest" description="Disordered" evidence="1">
    <location>
        <begin position="81"/>
        <end position="118"/>
    </location>
</feature>
<evidence type="ECO:0000313" key="3">
    <source>
        <dbReference type="Proteomes" id="UP000593605"/>
    </source>
</evidence>
<dbReference type="KEGG" id="civ:IMZ16_04100"/>
<name>A0A7M1T6M4_9FLAO</name>
<proteinExistence type="predicted"/>
<organism evidence="2 3">
    <name type="scientific">Cruoricaptor ignavus</name>
    <dbReference type="NCBI Taxonomy" id="1118202"/>
    <lineage>
        <taxon>Bacteria</taxon>
        <taxon>Pseudomonadati</taxon>
        <taxon>Bacteroidota</taxon>
        <taxon>Flavobacteriia</taxon>
        <taxon>Flavobacteriales</taxon>
        <taxon>Weeksellaceae</taxon>
        <taxon>Cruoricaptor</taxon>
    </lineage>
</organism>
<protein>
    <submittedName>
        <fullName evidence="2">Uncharacterized protein</fullName>
    </submittedName>
</protein>
<gene>
    <name evidence="2" type="ORF">IMZ16_04100</name>
</gene>
<feature type="compositionally biased region" description="Basic and acidic residues" evidence="1">
    <location>
        <begin position="93"/>
        <end position="113"/>
    </location>
</feature>
<evidence type="ECO:0000256" key="1">
    <source>
        <dbReference type="SAM" id="MobiDB-lite"/>
    </source>
</evidence>
<dbReference type="EMBL" id="CP063145">
    <property type="protein sequence ID" value="QOR74623.1"/>
    <property type="molecule type" value="Genomic_DNA"/>
</dbReference>
<dbReference type="AlphaFoldDB" id="A0A7M1T6M4"/>
<sequence length="150" mass="17447">MITYDLFFKKEKPTLNQQGETVFSIAALAEKEQGEPVDVSFDDMANITTPGHMQKMKFDEKDLPDEYFQEVYEEESKINGFDFTDFEEEENEEVSKPKGEDILTEREDQKPKDTGMTSEEFMNILNNCDRLVVAKEVEGETVYVERKYAI</sequence>